<keyword evidence="1" id="KW-0489">Methyltransferase</keyword>
<dbReference type="Proteomes" id="UP000287910">
    <property type="component" value="Unassembled WGS sequence"/>
</dbReference>
<dbReference type="AlphaFoldDB" id="A0A3S0P6B0"/>
<sequence>MWKMINGKLVQSIDETRKEYKTRISKAMIENLKAIAKANNTHIGYLLENGFENILRENYIQFDKKSRPKDRVELRTTCNETVLTDLRTFAKENKLNLNDVIEASIEYIDVMNVKNAGWRYRKEM</sequence>
<dbReference type="GO" id="GO:0008168">
    <property type="term" value="F:methyltransferase activity"/>
    <property type="evidence" value="ECO:0007669"/>
    <property type="project" value="UniProtKB-KW"/>
</dbReference>
<accession>A0A3S0P6B0</accession>
<keyword evidence="1" id="KW-0808">Transferase</keyword>
<evidence type="ECO:0000313" key="2">
    <source>
        <dbReference type="Proteomes" id="UP000287910"/>
    </source>
</evidence>
<comment type="caution">
    <text evidence="1">The sequence shown here is derived from an EMBL/GenBank/DDBJ whole genome shotgun (WGS) entry which is preliminary data.</text>
</comment>
<proteinExistence type="predicted"/>
<dbReference type="EMBL" id="RYYR01000031">
    <property type="protein sequence ID" value="RUL48645.1"/>
    <property type="molecule type" value="Genomic_DNA"/>
</dbReference>
<keyword evidence="2" id="KW-1185">Reference proteome</keyword>
<dbReference type="GO" id="GO:0032259">
    <property type="term" value="P:methylation"/>
    <property type="evidence" value="ECO:0007669"/>
    <property type="project" value="UniProtKB-KW"/>
</dbReference>
<dbReference type="RefSeq" id="WP_126660356.1">
    <property type="nucleotide sequence ID" value="NZ_RYYR01000031.1"/>
</dbReference>
<organism evidence="1 2">
    <name type="scientific">Lysinibacillus antri</name>
    <dbReference type="NCBI Taxonomy" id="2498145"/>
    <lineage>
        <taxon>Bacteria</taxon>
        <taxon>Bacillati</taxon>
        <taxon>Bacillota</taxon>
        <taxon>Bacilli</taxon>
        <taxon>Bacillales</taxon>
        <taxon>Bacillaceae</taxon>
        <taxon>Lysinibacillus</taxon>
    </lineage>
</organism>
<reference evidence="1 2" key="1">
    <citation type="submission" date="2018-12" db="EMBL/GenBank/DDBJ databases">
        <title>Lysinibacillus antri sp. nov., isolated from a cave soil.</title>
        <authorList>
            <person name="Narsing Rao M.P."/>
            <person name="Zhang H."/>
            <person name="Dong Z.-Y."/>
            <person name="Niu X.-K."/>
            <person name="Zhang K."/>
            <person name="Fang B.-Z."/>
            <person name="Kang Y.-Q."/>
            <person name="Xiao M."/>
            <person name="Li W.-J."/>
        </authorList>
    </citation>
    <scope>NUCLEOTIDE SEQUENCE [LARGE SCALE GENOMIC DNA]</scope>
    <source>
        <strain evidence="1 2">SYSU K30002</strain>
    </source>
</reference>
<protein>
    <submittedName>
        <fullName evidence="1">rRNA methyltransferase</fullName>
    </submittedName>
</protein>
<name>A0A3S0P6B0_9BACI</name>
<gene>
    <name evidence="1" type="ORF">EK386_16910</name>
</gene>
<evidence type="ECO:0000313" key="1">
    <source>
        <dbReference type="EMBL" id="RUL48645.1"/>
    </source>
</evidence>